<dbReference type="Proteomes" id="UP001203297">
    <property type="component" value="Unassembled WGS sequence"/>
</dbReference>
<protein>
    <submittedName>
        <fullName evidence="1">Uncharacterized protein</fullName>
    </submittedName>
</protein>
<sequence>MAKAVHSAEYTLTRKGGTPKYAVLAAKAYKRDEVGLRVRMATLLTPLTSTMLSFWLLVSYVSSGSIPQILQHLTTSSQPIWLFPSVARYGSIIEQVQSLWSTQTYHFEVFLAFNRVGRKVMNAEACLPDLRLGALRLPQPSDLSLAFELDDVVDPTAGLITGRDQY</sequence>
<dbReference type="AlphaFoldDB" id="A0AAD4M2Z5"/>
<keyword evidence="2" id="KW-1185">Reference proteome</keyword>
<comment type="caution">
    <text evidence="1">The sequence shown here is derived from an EMBL/GenBank/DDBJ whole genome shotgun (WGS) entry which is preliminary data.</text>
</comment>
<dbReference type="EMBL" id="WTXG01000020">
    <property type="protein sequence ID" value="KAI0300024.1"/>
    <property type="molecule type" value="Genomic_DNA"/>
</dbReference>
<gene>
    <name evidence="1" type="ORF">B0F90DRAFT_1668511</name>
</gene>
<proteinExistence type="predicted"/>
<evidence type="ECO:0000313" key="1">
    <source>
        <dbReference type="EMBL" id="KAI0300024.1"/>
    </source>
</evidence>
<evidence type="ECO:0000313" key="2">
    <source>
        <dbReference type="Proteomes" id="UP001203297"/>
    </source>
</evidence>
<reference evidence="1" key="1">
    <citation type="journal article" date="2022" name="New Phytol.">
        <title>Evolutionary transition to the ectomycorrhizal habit in the genomes of a hyperdiverse lineage of mushroom-forming fungi.</title>
        <authorList>
            <person name="Looney B."/>
            <person name="Miyauchi S."/>
            <person name="Morin E."/>
            <person name="Drula E."/>
            <person name="Courty P.E."/>
            <person name="Kohler A."/>
            <person name="Kuo A."/>
            <person name="LaButti K."/>
            <person name="Pangilinan J."/>
            <person name="Lipzen A."/>
            <person name="Riley R."/>
            <person name="Andreopoulos W."/>
            <person name="He G."/>
            <person name="Johnson J."/>
            <person name="Nolan M."/>
            <person name="Tritt A."/>
            <person name="Barry K.W."/>
            <person name="Grigoriev I.V."/>
            <person name="Nagy L.G."/>
            <person name="Hibbett D."/>
            <person name="Henrissat B."/>
            <person name="Matheny P.B."/>
            <person name="Labbe J."/>
            <person name="Martin F.M."/>
        </authorList>
    </citation>
    <scope>NUCLEOTIDE SEQUENCE</scope>
    <source>
        <strain evidence="1">BPL690</strain>
    </source>
</reference>
<name>A0AAD4M2Z5_9AGAM</name>
<accession>A0AAD4M2Z5</accession>
<organism evidence="1 2">
    <name type="scientific">Multifurca ochricompacta</name>
    <dbReference type="NCBI Taxonomy" id="376703"/>
    <lineage>
        <taxon>Eukaryota</taxon>
        <taxon>Fungi</taxon>
        <taxon>Dikarya</taxon>
        <taxon>Basidiomycota</taxon>
        <taxon>Agaricomycotina</taxon>
        <taxon>Agaricomycetes</taxon>
        <taxon>Russulales</taxon>
        <taxon>Russulaceae</taxon>
        <taxon>Multifurca</taxon>
    </lineage>
</organism>